<name>A0A6I6JXD4_9BACT</name>
<organism evidence="1 2">
    <name type="scientific">Maribellus comscasis</name>
    <dbReference type="NCBI Taxonomy" id="2681766"/>
    <lineage>
        <taxon>Bacteria</taxon>
        <taxon>Pseudomonadati</taxon>
        <taxon>Bacteroidota</taxon>
        <taxon>Bacteroidia</taxon>
        <taxon>Marinilabiliales</taxon>
        <taxon>Prolixibacteraceae</taxon>
        <taxon>Maribellus</taxon>
    </lineage>
</organism>
<dbReference type="RefSeq" id="WP_158868938.1">
    <property type="nucleotide sequence ID" value="NZ_CP046401.1"/>
</dbReference>
<protein>
    <submittedName>
        <fullName evidence="1">Uncharacterized protein</fullName>
    </submittedName>
</protein>
<dbReference type="EMBL" id="CP046401">
    <property type="protein sequence ID" value="QGY45798.1"/>
    <property type="molecule type" value="Genomic_DNA"/>
</dbReference>
<dbReference type="InterPro" id="IPR047677">
    <property type="entry name" value="GDCCVxC"/>
</dbReference>
<reference evidence="1 2" key="1">
    <citation type="submission" date="2019-11" db="EMBL/GenBank/DDBJ databases">
        <authorList>
            <person name="Zheng R.K."/>
            <person name="Sun C.M."/>
        </authorList>
    </citation>
    <scope>NUCLEOTIDE SEQUENCE [LARGE SCALE GENOMIC DNA]</scope>
    <source>
        <strain evidence="1 2">WC007</strain>
    </source>
</reference>
<accession>A0A6I6JXD4</accession>
<dbReference type="AlphaFoldDB" id="A0A6I6JXD4"/>
<keyword evidence="2" id="KW-1185">Reference proteome</keyword>
<proteinExistence type="predicted"/>
<gene>
    <name evidence="1" type="ORF">GM418_19600</name>
</gene>
<evidence type="ECO:0000313" key="1">
    <source>
        <dbReference type="EMBL" id="QGY45798.1"/>
    </source>
</evidence>
<evidence type="ECO:0000313" key="2">
    <source>
        <dbReference type="Proteomes" id="UP000428260"/>
    </source>
</evidence>
<dbReference type="Proteomes" id="UP000428260">
    <property type="component" value="Chromosome"/>
</dbReference>
<sequence length="69" mass="7752">MNTIITKSGLTCPNCGYRKEDEMPEDACQFFYECENCHTVLKPKQGDCCVFCSYGSVKCPPVQADKSCR</sequence>
<dbReference type="NCBIfam" id="NF041374">
    <property type="entry name" value="GDCCVxC"/>
    <property type="match status" value="1"/>
</dbReference>
<dbReference type="KEGG" id="mcos:GM418_19600"/>